<dbReference type="AlphaFoldDB" id="A0A4C1T2H4"/>
<comment type="caution">
    <text evidence="1">The sequence shown here is derived from an EMBL/GenBank/DDBJ whole genome shotgun (WGS) entry which is preliminary data.</text>
</comment>
<accession>A0A4C1T2H4</accession>
<protein>
    <submittedName>
        <fullName evidence="1">Uncharacterized protein</fullName>
    </submittedName>
</protein>
<evidence type="ECO:0000313" key="1">
    <source>
        <dbReference type="EMBL" id="GBP07481.1"/>
    </source>
</evidence>
<name>A0A4C1T2H4_EUMVA</name>
<gene>
    <name evidence="1" type="ORF">EVAR_72890_1</name>
</gene>
<keyword evidence="2" id="KW-1185">Reference proteome</keyword>
<organism evidence="1 2">
    <name type="scientific">Eumeta variegata</name>
    <name type="common">Bagworm moth</name>
    <name type="synonym">Eumeta japonica</name>
    <dbReference type="NCBI Taxonomy" id="151549"/>
    <lineage>
        <taxon>Eukaryota</taxon>
        <taxon>Metazoa</taxon>
        <taxon>Ecdysozoa</taxon>
        <taxon>Arthropoda</taxon>
        <taxon>Hexapoda</taxon>
        <taxon>Insecta</taxon>
        <taxon>Pterygota</taxon>
        <taxon>Neoptera</taxon>
        <taxon>Endopterygota</taxon>
        <taxon>Lepidoptera</taxon>
        <taxon>Glossata</taxon>
        <taxon>Ditrysia</taxon>
        <taxon>Tineoidea</taxon>
        <taxon>Psychidae</taxon>
        <taxon>Oiketicinae</taxon>
        <taxon>Eumeta</taxon>
    </lineage>
</organism>
<evidence type="ECO:0000313" key="2">
    <source>
        <dbReference type="Proteomes" id="UP000299102"/>
    </source>
</evidence>
<dbReference type="EMBL" id="BGZK01004190">
    <property type="protein sequence ID" value="GBP07481.1"/>
    <property type="molecule type" value="Genomic_DNA"/>
</dbReference>
<reference evidence="1 2" key="1">
    <citation type="journal article" date="2019" name="Commun. Biol.">
        <title>The bagworm genome reveals a unique fibroin gene that provides high tensile strength.</title>
        <authorList>
            <person name="Kono N."/>
            <person name="Nakamura H."/>
            <person name="Ohtoshi R."/>
            <person name="Tomita M."/>
            <person name="Numata K."/>
            <person name="Arakawa K."/>
        </authorList>
    </citation>
    <scope>NUCLEOTIDE SEQUENCE [LARGE SCALE GENOMIC DNA]</scope>
</reference>
<dbReference type="Proteomes" id="UP000299102">
    <property type="component" value="Unassembled WGS sequence"/>
</dbReference>
<proteinExistence type="predicted"/>
<sequence>MNNNNYTTEIVSATALSFHLQHFPVTAALPQALQDEKHQHLLQQSFALVKPQFRKLCNQVIFKIAETKFKKMNKGFCRDHFMHNCGK</sequence>